<dbReference type="Proteomes" id="UP000799778">
    <property type="component" value="Unassembled WGS sequence"/>
</dbReference>
<feature type="compositionally biased region" description="Polar residues" evidence="1">
    <location>
        <begin position="117"/>
        <end position="137"/>
    </location>
</feature>
<dbReference type="OrthoDB" id="10250354at2759"/>
<dbReference type="PROSITE" id="PS50076">
    <property type="entry name" value="DNAJ_2"/>
    <property type="match status" value="1"/>
</dbReference>
<gene>
    <name evidence="3" type="ORF">BU24DRAFT_408036</name>
</gene>
<dbReference type="InterPro" id="IPR036869">
    <property type="entry name" value="J_dom_sf"/>
</dbReference>
<dbReference type="InterPro" id="IPR001623">
    <property type="entry name" value="DnaJ_domain"/>
</dbReference>
<dbReference type="PRINTS" id="PR00625">
    <property type="entry name" value="JDOMAIN"/>
</dbReference>
<dbReference type="RefSeq" id="XP_033386422.1">
    <property type="nucleotide sequence ID" value="XM_033525838.1"/>
</dbReference>
<feature type="domain" description="J" evidence="2">
    <location>
        <begin position="42"/>
        <end position="112"/>
    </location>
</feature>
<dbReference type="InterPro" id="IPR052763">
    <property type="entry name" value="DnaJ_C4"/>
</dbReference>
<evidence type="ECO:0000313" key="4">
    <source>
        <dbReference type="Proteomes" id="UP000799778"/>
    </source>
</evidence>
<proteinExistence type="predicted"/>
<organism evidence="3 4">
    <name type="scientific">Aaosphaeria arxii CBS 175.79</name>
    <dbReference type="NCBI Taxonomy" id="1450172"/>
    <lineage>
        <taxon>Eukaryota</taxon>
        <taxon>Fungi</taxon>
        <taxon>Dikarya</taxon>
        <taxon>Ascomycota</taxon>
        <taxon>Pezizomycotina</taxon>
        <taxon>Dothideomycetes</taxon>
        <taxon>Pleosporomycetidae</taxon>
        <taxon>Pleosporales</taxon>
        <taxon>Pleosporales incertae sedis</taxon>
        <taxon>Aaosphaeria</taxon>
    </lineage>
</organism>
<dbReference type="EMBL" id="ML978068">
    <property type="protein sequence ID" value="KAF2018083.1"/>
    <property type="molecule type" value="Genomic_DNA"/>
</dbReference>
<dbReference type="SMART" id="SM00271">
    <property type="entry name" value="DnaJ"/>
    <property type="match status" value="1"/>
</dbReference>
<dbReference type="SUPFAM" id="SSF46565">
    <property type="entry name" value="Chaperone J-domain"/>
    <property type="match status" value="1"/>
</dbReference>
<evidence type="ECO:0000259" key="2">
    <source>
        <dbReference type="PROSITE" id="PS50076"/>
    </source>
</evidence>
<evidence type="ECO:0000313" key="3">
    <source>
        <dbReference type="EMBL" id="KAF2018083.1"/>
    </source>
</evidence>
<dbReference type="PANTHER" id="PTHR44825:SF1">
    <property type="entry name" value="DNAJ HOMOLOG SUBFAMILY C MEMBER 4"/>
    <property type="match status" value="1"/>
</dbReference>
<keyword evidence="4" id="KW-1185">Reference proteome</keyword>
<reference evidence="3" key="1">
    <citation type="journal article" date="2020" name="Stud. Mycol.">
        <title>101 Dothideomycetes genomes: a test case for predicting lifestyles and emergence of pathogens.</title>
        <authorList>
            <person name="Haridas S."/>
            <person name="Albert R."/>
            <person name="Binder M."/>
            <person name="Bloem J."/>
            <person name="Labutti K."/>
            <person name="Salamov A."/>
            <person name="Andreopoulos B."/>
            <person name="Baker S."/>
            <person name="Barry K."/>
            <person name="Bills G."/>
            <person name="Bluhm B."/>
            <person name="Cannon C."/>
            <person name="Castanera R."/>
            <person name="Culley D."/>
            <person name="Daum C."/>
            <person name="Ezra D."/>
            <person name="Gonzalez J."/>
            <person name="Henrissat B."/>
            <person name="Kuo A."/>
            <person name="Liang C."/>
            <person name="Lipzen A."/>
            <person name="Lutzoni F."/>
            <person name="Magnuson J."/>
            <person name="Mondo S."/>
            <person name="Nolan M."/>
            <person name="Ohm R."/>
            <person name="Pangilinan J."/>
            <person name="Park H.-J."/>
            <person name="Ramirez L."/>
            <person name="Alfaro M."/>
            <person name="Sun H."/>
            <person name="Tritt A."/>
            <person name="Yoshinaga Y."/>
            <person name="Zwiers L.-H."/>
            <person name="Turgeon B."/>
            <person name="Goodwin S."/>
            <person name="Spatafora J."/>
            <person name="Crous P."/>
            <person name="Grigoriev I."/>
        </authorList>
    </citation>
    <scope>NUCLEOTIDE SEQUENCE</scope>
    <source>
        <strain evidence="3">CBS 175.79</strain>
    </source>
</reference>
<dbReference type="AlphaFoldDB" id="A0A6A5XYW4"/>
<accession>A0A6A5XYW4</accession>
<dbReference type="GeneID" id="54283235"/>
<protein>
    <submittedName>
        <fullName evidence="3">DnaJ-domain-containing protein</fullName>
    </submittedName>
</protein>
<dbReference type="CDD" id="cd06257">
    <property type="entry name" value="DnaJ"/>
    <property type="match status" value="1"/>
</dbReference>
<dbReference type="Pfam" id="PF00226">
    <property type="entry name" value="DnaJ"/>
    <property type="match status" value="1"/>
</dbReference>
<dbReference type="Gene3D" id="1.10.287.110">
    <property type="entry name" value="DnaJ domain"/>
    <property type="match status" value="1"/>
</dbReference>
<evidence type="ECO:0000256" key="1">
    <source>
        <dbReference type="SAM" id="MobiDB-lite"/>
    </source>
</evidence>
<feature type="region of interest" description="Disordered" evidence="1">
    <location>
        <begin position="114"/>
        <end position="142"/>
    </location>
</feature>
<sequence length="330" mass="37753">MFRGHCYLGTEIIERNMQLQSLSPIDTTVNCNPFSWRNKMSTHYDVLSVGRDASAQDIRKAWMALSTQNHPDKTRSLPPEERARREGILKTVNNSYEVLGDPSKRKTYDASLYWSPENPTIPKSPSRPSKPENPNTIRHQDDKGWNVEITIPNRYRVHSGGVHIFNSLVSNNCLLVIVSLPFNEGFDPEKATVNSKDFIIRVFDSPNHWHVAINTEFQIRRESGATLNVRFTPIPRPENDHRQYPGEDWHVDVDHSIRAPKDAALVITRMRFQTNQPDGNDGIAADDLRKQLEFDRPGIKIVDLEDRDRIFHSKVQGTHASLIVAAGYRL</sequence>
<dbReference type="PANTHER" id="PTHR44825">
    <property type="match status" value="1"/>
</dbReference>
<name>A0A6A5XYW4_9PLEO</name>